<evidence type="ECO:0000313" key="3">
    <source>
        <dbReference type="Proteomes" id="UP000694843"/>
    </source>
</evidence>
<accession>A0A8B7PPZ8</accession>
<comment type="similarity">
    <text evidence="1">Belongs to the GSKIP family.</text>
</comment>
<dbReference type="PANTHER" id="PTHR12490">
    <property type="entry name" value="GSK3B-INTERACTING PROTEIN"/>
    <property type="match status" value="1"/>
</dbReference>
<dbReference type="KEGG" id="hazt:108683279"/>
<dbReference type="Pfam" id="PF05303">
    <property type="entry name" value="GSKIP_dom"/>
    <property type="match status" value="1"/>
</dbReference>
<proteinExistence type="inferred from homology"/>
<dbReference type="GO" id="GO:0005737">
    <property type="term" value="C:cytoplasm"/>
    <property type="evidence" value="ECO:0007669"/>
    <property type="project" value="TreeGrafter"/>
</dbReference>
<dbReference type="GO" id="GO:0051018">
    <property type="term" value="F:protein kinase A binding"/>
    <property type="evidence" value="ECO:0007669"/>
    <property type="project" value="TreeGrafter"/>
</dbReference>
<evidence type="ECO:0000313" key="4">
    <source>
        <dbReference type="RefSeq" id="XP_018028070.1"/>
    </source>
</evidence>
<dbReference type="PANTHER" id="PTHR12490:SF4">
    <property type="entry name" value="GSK3B-INTERACTING PROTEIN"/>
    <property type="match status" value="1"/>
</dbReference>
<feature type="domain" description="GSKIP" evidence="2">
    <location>
        <begin position="24"/>
        <end position="119"/>
    </location>
</feature>
<dbReference type="OMA" id="HISERMK"/>
<dbReference type="RefSeq" id="XP_018028070.1">
    <property type="nucleotide sequence ID" value="XM_018172581.2"/>
</dbReference>
<dbReference type="InterPro" id="IPR007967">
    <property type="entry name" value="GSKIP_dom"/>
</dbReference>
<dbReference type="Proteomes" id="UP000694843">
    <property type="component" value="Unplaced"/>
</dbReference>
<name>A0A8B7PPZ8_HYAAZ</name>
<protein>
    <submittedName>
        <fullName evidence="4">Protein GSKIP homolog</fullName>
    </submittedName>
</protein>
<dbReference type="GO" id="GO:0019207">
    <property type="term" value="F:kinase regulator activity"/>
    <property type="evidence" value="ECO:0007669"/>
    <property type="project" value="TreeGrafter"/>
</dbReference>
<dbReference type="InterPro" id="IPR023231">
    <property type="entry name" value="GSKIP_dom_sf"/>
</dbReference>
<dbReference type="Gene3D" id="3.30.2280.10">
    <property type="entry name" value="Hypothetical protein (hspc210)"/>
    <property type="match status" value="1"/>
</dbReference>
<reference evidence="4" key="1">
    <citation type="submission" date="2025-08" db="UniProtKB">
        <authorList>
            <consortium name="RefSeq"/>
        </authorList>
    </citation>
    <scope>IDENTIFICATION</scope>
    <source>
        <tissue evidence="4">Whole organism</tissue>
    </source>
</reference>
<evidence type="ECO:0000259" key="2">
    <source>
        <dbReference type="Pfam" id="PF05303"/>
    </source>
</evidence>
<dbReference type="AlphaFoldDB" id="A0A8B7PPZ8"/>
<dbReference type="GO" id="GO:0060828">
    <property type="term" value="P:regulation of canonical Wnt signaling pathway"/>
    <property type="evidence" value="ECO:0007669"/>
    <property type="project" value="InterPro"/>
</dbReference>
<organism evidence="3 4">
    <name type="scientific">Hyalella azteca</name>
    <name type="common">Amphipod</name>
    <dbReference type="NCBI Taxonomy" id="294128"/>
    <lineage>
        <taxon>Eukaryota</taxon>
        <taxon>Metazoa</taxon>
        <taxon>Ecdysozoa</taxon>
        <taxon>Arthropoda</taxon>
        <taxon>Crustacea</taxon>
        <taxon>Multicrustacea</taxon>
        <taxon>Malacostraca</taxon>
        <taxon>Eumalacostraca</taxon>
        <taxon>Peracarida</taxon>
        <taxon>Amphipoda</taxon>
        <taxon>Senticaudata</taxon>
        <taxon>Talitrida</taxon>
        <taxon>Talitroidea</taxon>
        <taxon>Hyalellidae</taxon>
        <taxon>Hyalella</taxon>
    </lineage>
</organism>
<dbReference type="SUPFAM" id="SSF103107">
    <property type="entry name" value="Hypothetical protein c14orf129, hspc210"/>
    <property type="match status" value="1"/>
</dbReference>
<sequence length="128" mass="13992">MASSASKSPAYDEEKVLNAEEWLTEAYGIIKDVNECVSIITVSAIPATDSCVHLNLTTLELQDYTIELSAAGFRVVGRSHNEKTLPSDTYFETPYALLNNLSPAYGERFCSIVSAKLEAMAAQQLDHS</sequence>
<keyword evidence="3" id="KW-1185">Reference proteome</keyword>
<gene>
    <name evidence="4" type="primary">LOC108683279</name>
</gene>
<dbReference type="GeneID" id="108683279"/>
<dbReference type="OrthoDB" id="5804279at2759"/>
<dbReference type="InterPro" id="IPR037395">
    <property type="entry name" value="GSKIP"/>
</dbReference>
<evidence type="ECO:0000256" key="1">
    <source>
        <dbReference type="ARBA" id="ARBA00009571"/>
    </source>
</evidence>